<reference evidence="1" key="1">
    <citation type="journal article" date="2021" name="bioRxiv">
        <title>Whole Genome Assembly and Annotation of Northern Wild Rice, Zizania palustris L., Supports a Whole Genome Duplication in the Zizania Genus.</title>
        <authorList>
            <person name="Haas M."/>
            <person name="Kono T."/>
            <person name="Macchietto M."/>
            <person name="Millas R."/>
            <person name="McGilp L."/>
            <person name="Shao M."/>
            <person name="Duquette J."/>
            <person name="Hirsch C.N."/>
            <person name="Kimball J."/>
        </authorList>
    </citation>
    <scope>NUCLEOTIDE SEQUENCE</scope>
    <source>
        <tissue evidence="1">Fresh leaf tissue</tissue>
    </source>
</reference>
<evidence type="ECO:0000313" key="1">
    <source>
        <dbReference type="EMBL" id="KAG8073729.1"/>
    </source>
</evidence>
<evidence type="ECO:0000313" key="2">
    <source>
        <dbReference type="Proteomes" id="UP000729402"/>
    </source>
</evidence>
<gene>
    <name evidence="1" type="ORF">GUJ93_ZPchr0006g46430</name>
</gene>
<name>A0A8J5W3Q4_ZIZPA</name>
<accession>A0A8J5W3Q4</accession>
<comment type="caution">
    <text evidence="1">The sequence shown here is derived from an EMBL/GenBank/DDBJ whole genome shotgun (WGS) entry which is preliminary data.</text>
</comment>
<dbReference type="Proteomes" id="UP000729402">
    <property type="component" value="Unassembled WGS sequence"/>
</dbReference>
<dbReference type="EMBL" id="JAAALK010000283">
    <property type="protein sequence ID" value="KAG8073729.1"/>
    <property type="molecule type" value="Genomic_DNA"/>
</dbReference>
<sequence length="160" mass="18072">MSKSCGVHRATHDRHLDHCKSAEATGTQLQECTQDTQVANKRSSRKLENMAAFQVLPESFTDEERNAMTFLKKLRSRITGARASETFPCRRNPFEKSLLSGEILVREFVRLARIIRQTAAVCFSPSSAADEDCPPYMQLDKVTHALPLRREAFGPLYLVT</sequence>
<protein>
    <submittedName>
        <fullName evidence="1">Uncharacterized protein</fullName>
    </submittedName>
</protein>
<dbReference type="AlphaFoldDB" id="A0A8J5W3Q4"/>
<dbReference type="OrthoDB" id="673566at2759"/>
<proteinExistence type="predicted"/>
<organism evidence="1 2">
    <name type="scientific">Zizania palustris</name>
    <name type="common">Northern wild rice</name>
    <dbReference type="NCBI Taxonomy" id="103762"/>
    <lineage>
        <taxon>Eukaryota</taxon>
        <taxon>Viridiplantae</taxon>
        <taxon>Streptophyta</taxon>
        <taxon>Embryophyta</taxon>
        <taxon>Tracheophyta</taxon>
        <taxon>Spermatophyta</taxon>
        <taxon>Magnoliopsida</taxon>
        <taxon>Liliopsida</taxon>
        <taxon>Poales</taxon>
        <taxon>Poaceae</taxon>
        <taxon>BOP clade</taxon>
        <taxon>Oryzoideae</taxon>
        <taxon>Oryzeae</taxon>
        <taxon>Zizaniinae</taxon>
        <taxon>Zizania</taxon>
    </lineage>
</organism>
<reference evidence="1" key="2">
    <citation type="submission" date="2021-02" db="EMBL/GenBank/DDBJ databases">
        <authorList>
            <person name="Kimball J.A."/>
            <person name="Haas M.W."/>
            <person name="Macchietto M."/>
            <person name="Kono T."/>
            <person name="Duquette J."/>
            <person name="Shao M."/>
        </authorList>
    </citation>
    <scope>NUCLEOTIDE SEQUENCE</scope>
    <source>
        <tissue evidence="1">Fresh leaf tissue</tissue>
    </source>
</reference>
<keyword evidence="2" id="KW-1185">Reference proteome</keyword>
<dbReference type="EMBL" id="JAAALK010000283">
    <property type="protein sequence ID" value="KAG8073730.1"/>
    <property type="molecule type" value="Genomic_DNA"/>
</dbReference>